<evidence type="ECO:0000256" key="10">
    <source>
        <dbReference type="ARBA" id="ARBA00029790"/>
    </source>
</evidence>
<sequence>RYIRELAKYEQMENQVKLTEKELLEDGFGEHPFYHCLIAEVPKEQQTAEGYSIVGFAMYYYTYDPWIGKLMYLEDFYVMKEYRGYGIGSEILKKISQTAVQSRCSSMHFVVADWNERSINFYKRHGAADLSKQEGWRLFEIQKEHLIKIAAEE</sequence>
<reference evidence="18" key="1">
    <citation type="journal article" date="2006" name="Science">
        <title>Ancient noncoding elements conserved in the human genome.</title>
        <authorList>
            <person name="Venkatesh B."/>
            <person name="Kirkness E.F."/>
            <person name="Loh Y.H."/>
            <person name="Halpern A.L."/>
            <person name="Lee A.P."/>
            <person name="Johnson J."/>
            <person name="Dandona N."/>
            <person name="Viswanathan L.D."/>
            <person name="Tay A."/>
            <person name="Venter J.C."/>
            <person name="Strausberg R.L."/>
            <person name="Brenner S."/>
        </authorList>
    </citation>
    <scope>NUCLEOTIDE SEQUENCE [LARGE SCALE GENOMIC DNA]</scope>
</reference>
<comment type="subcellular location">
    <subcellularLocation>
        <location evidence="1">Cytoplasm</location>
    </subcellularLocation>
</comment>
<dbReference type="UniPathway" id="UPA00188">
    <property type="reaction ID" value="UER00363"/>
</dbReference>
<comment type="pathway">
    <text evidence="2">Amine and polyamine degradation; putrescine degradation; N-acetylputrescine from putrescine: step 1/1.</text>
</comment>
<comment type="catalytic activity">
    <reaction evidence="15">
        <text>an alkane-alpha,omega-diamine + acetyl-CoA = an N-acetylalkane-alpha,omega-diamine + CoA + H(+)</text>
        <dbReference type="Rhea" id="RHEA:11116"/>
        <dbReference type="Rhea" id="RHEA-COMP:9766"/>
        <dbReference type="Rhea" id="RHEA-COMP:9767"/>
        <dbReference type="ChEBI" id="CHEBI:15378"/>
        <dbReference type="ChEBI" id="CHEBI:57287"/>
        <dbReference type="ChEBI" id="CHEBI:57288"/>
        <dbReference type="ChEBI" id="CHEBI:70977"/>
        <dbReference type="ChEBI" id="CHEBI:70988"/>
        <dbReference type="EC" id="2.3.1.57"/>
    </reaction>
    <physiologicalReaction direction="left-to-right" evidence="15">
        <dbReference type="Rhea" id="RHEA:11117"/>
    </physiologicalReaction>
</comment>
<dbReference type="EC" id="2.3.1.57" evidence="5"/>
<reference evidence="18" key="3">
    <citation type="journal article" date="2014" name="Nature">
        <title>Elephant shark genome provides unique insights into gnathostome evolution.</title>
        <authorList>
            <consortium name="International Elephant Shark Genome Sequencing Consortium"/>
            <person name="Venkatesh B."/>
            <person name="Lee A.P."/>
            <person name="Ravi V."/>
            <person name="Maurya A.K."/>
            <person name="Lian M.M."/>
            <person name="Swann J.B."/>
            <person name="Ohta Y."/>
            <person name="Flajnik M.F."/>
            <person name="Sutoh Y."/>
            <person name="Kasahara M."/>
            <person name="Hoon S."/>
            <person name="Gangu V."/>
            <person name="Roy S.W."/>
            <person name="Irimia M."/>
            <person name="Korzh V."/>
            <person name="Kondrychyn I."/>
            <person name="Lim Z.W."/>
            <person name="Tay B.H."/>
            <person name="Tohari S."/>
            <person name="Kong K.W."/>
            <person name="Ho S."/>
            <person name="Lorente-Galdos B."/>
            <person name="Quilez J."/>
            <person name="Marques-Bonet T."/>
            <person name="Raney B.J."/>
            <person name="Ingham P.W."/>
            <person name="Tay A."/>
            <person name="Hillier L.W."/>
            <person name="Minx P."/>
            <person name="Boehm T."/>
            <person name="Wilson R.K."/>
            <person name="Brenner S."/>
            <person name="Warren W.C."/>
        </authorList>
    </citation>
    <scope>NUCLEOTIDE SEQUENCE [LARGE SCALE GENOMIC DNA]</scope>
</reference>
<comment type="similarity">
    <text evidence="3">Belongs to the acetyltransferase family.</text>
</comment>
<dbReference type="InParanoid" id="A0A4W3HQA0"/>
<evidence type="ECO:0000313" key="17">
    <source>
        <dbReference type="Ensembl" id="ENSCMIP00000011449.1"/>
    </source>
</evidence>
<dbReference type="GO" id="GO:0009447">
    <property type="term" value="P:putrescine catabolic process"/>
    <property type="evidence" value="ECO:0007669"/>
    <property type="project" value="UniProtKB-UniPathway"/>
</dbReference>
<dbReference type="GO" id="GO:0032918">
    <property type="term" value="P:spermidine acetylation"/>
    <property type="evidence" value="ECO:0007669"/>
    <property type="project" value="TreeGrafter"/>
</dbReference>
<dbReference type="Ensembl" id="ENSCMIT00000011730.1">
    <property type="protein sequence ID" value="ENSCMIP00000011449.1"/>
    <property type="gene ID" value="ENSCMIG00000005943.1"/>
</dbReference>
<evidence type="ECO:0000256" key="12">
    <source>
        <dbReference type="ARBA" id="ARBA00031532"/>
    </source>
</evidence>
<evidence type="ECO:0000256" key="3">
    <source>
        <dbReference type="ARBA" id="ARBA00008694"/>
    </source>
</evidence>
<dbReference type="Pfam" id="PF00583">
    <property type="entry name" value="Acetyltransf_1"/>
    <property type="match status" value="1"/>
</dbReference>
<name>A0A4W3HQA0_CALMI</name>
<dbReference type="Proteomes" id="UP000314986">
    <property type="component" value="Unassembled WGS sequence"/>
</dbReference>
<evidence type="ECO:0000256" key="6">
    <source>
        <dbReference type="ARBA" id="ARBA00017209"/>
    </source>
</evidence>
<dbReference type="AlphaFoldDB" id="A0A4W3HQA0"/>
<reference evidence="17" key="4">
    <citation type="submission" date="2025-08" db="UniProtKB">
        <authorList>
            <consortium name="Ensembl"/>
        </authorList>
    </citation>
    <scope>IDENTIFICATION</scope>
</reference>
<evidence type="ECO:0000256" key="2">
    <source>
        <dbReference type="ARBA" id="ARBA00004995"/>
    </source>
</evidence>
<dbReference type="GO" id="GO:0019809">
    <property type="term" value="F:spermidine binding"/>
    <property type="evidence" value="ECO:0007669"/>
    <property type="project" value="TreeGrafter"/>
</dbReference>
<dbReference type="InterPro" id="IPR016181">
    <property type="entry name" value="Acyl_CoA_acyltransferase"/>
</dbReference>
<dbReference type="PANTHER" id="PTHR10545:SF36">
    <property type="entry name" value="DIAMINE ACETYLTRANSFERASE 1"/>
    <property type="match status" value="1"/>
</dbReference>
<dbReference type="STRING" id="7868.ENSCMIP00000011449"/>
<feature type="domain" description="N-acetyltransferase" evidence="16">
    <location>
        <begin position="7"/>
        <end position="148"/>
    </location>
</feature>
<proteinExistence type="inferred from homology"/>
<dbReference type="FunFam" id="3.40.630.30:FF:000011">
    <property type="entry name" value="Diamine acetyltransferase 1"/>
    <property type="match status" value="1"/>
</dbReference>
<dbReference type="CDD" id="cd04301">
    <property type="entry name" value="NAT_SF"/>
    <property type="match status" value="1"/>
</dbReference>
<dbReference type="InterPro" id="IPR000182">
    <property type="entry name" value="GNAT_dom"/>
</dbReference>
<comment type="subunit">
    <text evidence="4">Homodimer.</text>
</comment>
<dbReference type="OMA" id="IAVKCRC"/>
<comment type="catalytic activity">
    <reaction evidence="13">
        <text>spermine + acetyl-CoA = N(1)-acetylspermine + CoA + H(+)</text>
        <dbReference type="Rhea" id="RHEA:33099"/>
        <dbReference type="ChEBI" id="CHEBI:15378"/>
        <dbReference type="ChEBI" id="CHEBI:45725"/>
        <dbReference type="ChEBI" id="CHEBI:57287"/>
        <dbReference type="ChEBI" id="CHEBI:57288"/>
        <dbReference type="ChEBI" id="CHEBI:58101"/>
        <dbReference type="EC" id="2.3.1.57"/>
    </reaction>
    <physiologicalReaction direction="left-to-right" evidence="13">
        <dbReference type="Rhea" id="RHEA:33100"/>
    </physiologicalReaction>
</comment>
<dbReference type="PROSITE" id="PS51186">
    <property type="entry name" value="GNAT"/>
    <property type="match status" value="1"/>
</dbReference>
<keyword evidence="8" id="KW-0808">Transferase</keyword>
<dbReference type="GeneTree" id="ENSGT00950000183121"/>
<dbReference type="InterPro" id="IPR051016">
    <property type="entry name" value="Diverse_Substrate_AcTransf"/>
</dbReference>
<evidence type="ECO:0000256" key="5">
    <source>
        <dbReference type="ARBA" id="ARBA00013209"/>
    </source>
</evidence>
<reference evidence="17" key="5">
    <citation type="submission" date="2025-09" db="UniProtKB">
        <authorList>
            <consortium name="Ensembl"/>
        </authorList>
    </citation>
    <scope>IDENTIFICATION</scope>
</reference>
<evidence type="ECO:0000259" key="16">
    <source>
        <dbReference type="PROSITE" id="PS51186"/>
    </source>
</evidence>
<evidence type="ECO:0000256" key="1">
    <source>
        <dbReference type="ARBA" id="ARBA00004496"/>
    </source>
</evidence>
<accession>A0A4W3HQA0</accession>
<evidence type="ECO:0000256" key="7">
    <source>
        <dbReference type="ARBA" id="ARBA00022490"/>
    </source>
</evidence>
<dbReference type="GO" id="GO:0005737">
    <property type="term" value="C:cytoplasm"/>
    <property type="evidence" value="ECO:0007669"/>
    <property type="project" value="UniProtKB-SubCell"/>
</dbReference>
<protein>
    <recommendedName>
        <fullName evidence="6">Diamine acetyltransferase 1</fullName>
        <ecNumber evidence="5">2.3.1.57</ecNumber>
    </recommendedName>
    <alternativeName>
        <fullName evidence="11">Polyamine N-acetyltransferase 1</fullName>
    </alternativeName>
    <alternativeName>
        <fullName evidence="10">Putrescine acetyltransferase</fullName>
    </alternativeName>
    <alternativeName>
        <fullName evidence="12">Spermidine/spermine N(1)-acetyltransferase 1</fullName>
    </alternativeName>
</protein>
<organism evidence="17 18">
    <name type="scientific">Callorhinchus milii</name>
    <name type="common">Ghost shark</name>
    <dbReference type="NCBI Taxonomy" id="7868"/>
    <lineage>
        <taxon>Eukaryota</taxon>
        <taxon>Metazoa</taxon>
        <taxon>Chordata</taxon>
        <taxon>Craniata</taxon>
        <taxon>Vertebrata</taxon>
        <taxon>Chondrichthyes</taxon>
        <taxon>Holocephali</taxon>
        <taxon>Chimaeriformes</taxon>
        <taxon>Callorhinchidae</taxon>
        <taxon>Callorhinchus</taxon>
    </lineage>
</organism>
<evidence type="ECO:0000256" key="9">
    <source>
        <dbReference type="ARBA" id="ARBA00023315"/>
    </source>
</evidence>
<reference evidence="18" key="2">
    <citation type="journal article" date="2007" name="PLoS Biol.">
        <title>Survey sequencing and comparative analysis of the elephant shark (Callorhinchus milii) genome.</title>
        <authorList>
            <person name="Venkatesh B."/>
            <person name="Kirkness E.F."/>
            <person name="Loh Y.H."/>
            <person name="Halpern A.L."/>
            <person name="Lee A.P."/>
            <person name="Johnson J."/>
            <person name="Dandona N."/>
            <person name="Viswanathan L.D."/>
            <person name="Tay A."/>
            <person name="Venter J.C."/>
            <person name="Strausberg R.L."/>
            <person name="Brenner S."/>
        </authorList>
    </citation>
    <scope>NUCLEOTIDE SEQUENCE [LARGE SCALE GENOMIC DNA]</scope>
</reference>
<evidence type="ECO:0000313" key="18">
    <source>
        <dbReference type="Proteomes" id="UP000314986"/>
    </source>
</evidence>
<dbReference type="Gene3D" id="3.40.630.30">
    <property type="match status" value="1"/>
</dbReference>
<evidence type="ECO:0000256" key="14">
    <source>
        <dbReference type="ARBA" id="ARBA00049279"/>
    </source>
</evidence>
<comment type="catalytic activity">
    <reaction evidence="14">
        <text>spermidine + acetyl-CoA = N(1)-acetylspermidine + CoA + H(+)</text>
        <dbReference type="Rhea" id="RHEA:28150"/>
        <dbReference type="ChEBI" id="CHEBI:15378"/>
        <dbReference type="ChEBI" id="CHEBI:57287"/>
        <dbReference type="ChEBI" id="CHEBI:57288"/>
        <dbReference type="ChEBI" id="CHEBI:57834"/>
        <dbReference type="ChEBI" id="CHEBI:58324"/>
        <dbReference type="EC" id="2.3.1.57"/>
    </reaction>
    <physiologicalReaction direction="left-to-right" evidence="14">
        <dbReference type="Rhea" id="RHEA:28151"/>
    </physiologicalReaction>
</comment>
<dbReference type="GO" id="GO:0004145">
    <property type="term" value="F:diamine N-acetyltransferase activity"/>
    <property type="evidence" value="ECO:0007669"/>
    <property type="project" value="UniProtKB-EC"/>
</dbReference>
<evidence type="ECO:0000256" key="11">
    <source>
        <dbReference type="ARBA" id="ARBA00031435"/>
    </source>
</evidence>
<evidence type="ECO:0000256" key="8">
    <source>
        <dbReference type="ARBA" id="ARBA00022679"/>
    </source>
</evidence>
<keyword evidence="7" id="KW-0963">Cytoplasm</keyword>
<evidence type="ECO:0000256" key="13">
    <source>
        <dbReference type="ARBA" id="ARBA00048955"/>
    </source>
</evidence>
<evidence type="ECO:0000256" key="4">
    <source>
        <dbReference type="ARBA" id="ARBA00011738"/>
    </source>
</evidence>
<evidence type="ECO:0000256" key="15">
    <source>
        <dbReference type="ARBA" id="ARBA00049562"/>
    </source>
</evidence>
<keyword evidence="18" id="KW-1185">Reference proteome</keyword>
<keyword evidence="9" id="KW-0012">Acyltransferase</keyword>
<dbReference type="PANTHER" id="PTHR10545">
    <property type="entry name" value="DIAMINE N-ACETYLTRANSFERASE"/>
    <property type="match status" value="1"/>
</dbReference>
<dbReference type="SUPFAM" id="SSF55729">
    <property type="entry name" value="Acyl-CoA N-acyltransferases (Nat)"/>
    <property type="match status" value="1"/>
</dbReference>
<dbReference type="FunCoup" id="A0A4W3HQA0">
    <property type="interactions" value="193"/>
</dbReference>